<keyword evidence="3" id="KW-1185">Reference proteome</keyword>
<sequence length="627" mass="71149">MSDALVYHPVGVGHVRILRFGNRTSSGDISGNLIDINLEDAPPYFTLSYCWGTEPSDTEIQINDSLFHVSHSLAAAIRRLQELGSDDEAAVCDIDVKWVWIDKICINQNDPKERSQQVHLMGSIFSKAVRTLIWLGTDFDLCLPAWNLVDQIFDVFRRENPLANGIADIPFGIYSTTSHTAYGLPYWDDDLWKQLRRLLERPWFIRVWVIQEVVLSRDDPLILHGQKIYPWQRLAWVASWLRRSGYLRLDQVPNQMLNVDMISNIRRSKRPWNLDALLVATSVKTQATDPRDKVYGLLGLAAECQSPEEIPFELRVNYTLPVSQVYERVARFLLHKYQSLAILTRVRGLEGDICHKQRKHDLSMLPSWVPDWSDFTVPEREVAKSFSWIYHGQNSEPDKLGYPDHFKSSGNLVSKFKSAGRLALFVGIMADDIINAIPFGTSPGPAKMESPQEKSCMIAFLKLASSVEKNSDKDWIECFIRATTANQCQISGRSEEQLLRDGSAYILHLIRDAELEVSTWHHHNIISSLVSSSVGGDPSSYMTLARNFCFNRQFFVTSGHRMGIGPSGVRPGDCVAVIFGGGVPYAVRRRNEGFYFVGESYVHGLMNGEAIQAWKKGEFRLDSIDLY</sequence>
<dbReference type="OrthoDB" id="2288928at2759"/>
<dbReference type="EMBL" id="DS022249">
    <property type="protein sequence ID" value="EWG45916.1"/>
    <property type="molecule type" value="Genomic_DNA"/>
</dbReference>
<proteinExistence type="predicted"/>
<evidence type="ECO:0000313" key="2">
    <source>
        <dbReference type="EMBL" id="EWG45916.1"/>
    </source>
</evidence>
<dbReference type="EMBL" id="CM000584">
    <property type="protein sequence ID" value="EWG45916.1"/>
    <property type="molecule type" value="Genomic_DNA"/>
</dbReference>
<dbReference type="PANTHER" id="PTHR24148">
    <property type="entry name" value="ANKYRIN REPEAT DOMAIN-CONTAINING PROTEIN 39 HOMOLOG-RELATED"/>
    <property type="match status" value="1"/>
</dbReference>
<feature type="domain" description="Heterokaryon incompatibility" evidence="1">
    <location>
        <begin position="44"/>
        <end position="212"/>
    </location>
</feature>
<dbReference type="VEuPathDB" id="FungiDB:FVEG_15888"/>
<protein>
    <recommendedName>
        <fullName evidence="1">Heterokaryon incompatibility domain-containing protein</fullName>
    </recommendedName>
</protein>
<dbReference type="RefSeq" id="XP_018752107.1">
    <property type="nucleotide sequence ID" value="XM_018905114.1"/>
</dbReference>
<gene>
    <name evidence="2" type="ORF">FVEG_15888</name>
</gene>
<organism evidence="2 3">
    <name type="scientific">Gibberella moniliformis (strain M3125 / FGSC 7600)</name>
    <name type="common">Maize ear and stalk rot fungus</name>
    <name type="synonym">Fusarium verticillioides</name>
    <dbReference type="NCBI Taxonomy" id="334819"/>
    <lineage>
        <taxon>Eukaryota</taxon>
        <taxon>Fungi</taxon>
        <taxon>Dikarya</taxon>
        <taxon>Ascomycota</taxon>
        <taxon>Pezizomycotina</taxon>
        <taxon>Sordariomycetes</taxon>
        <taxon>Hypocreomycetidae</taxon>
        <taxon>Hypocreales</taxon>
        <taxon>Nectriaceae</taxon>
        <taxon>Fusarium</taxon>
        <taxon>Fusarium fujikuroi species complex</taxon>
    </lineage>
</organism>
<dbReference type="PANTHER" id="PTHR24148:SF64">
    <property type="entry name" value="HETEROKARYON INCOMPATIBILITY DOMAIN-CONTAINING PROTEIN"/>
    <property type="match status" value="1"/>
</dbReference>
<dbReference type="Proteomes" id="UP000009096">
    <property type="component" value="Chromosome 7"/>
</dbReference>
<evidence type="ECO:0000259" key="1">
    <source>
        <dbReference type="Pfam" id="PF06985"/>
    </source>
</evidence>
<evidence type="ECO:0000313" key="3">
    <source>
        <dbReference type="Proteomes" id="UP000009096"/>
    </source>
</evidence>
<dbReference type="Pfam" id="PF26639">
    <property type="entry name" value="Het-6_barrel"/>
    <property type="match status" value="1"/>
</dbReference>
<dbReference type="InterPro" id="IPR010730">
    <property type="entry name" value="HET"/>
</dbReference>
<name>W7M4L3_GIBM7</name>
<accession>W7M4L3</accession>
<dbReference type="AlphaFoldDB" id="W7M4L3"/>
<dbReference type="InterPro" id="IPR052895">
    <property type="entry name" value="HetReg/Transcr_Mod"/>
</dbReference>
<dbReference type="Pfam" id="PF06985">
    <property type="entry name" value="HET"/>
    <property type="match status" value="1"/>
</dbReference>
<dbReference type="GeneID" id="30072764"/>
<reference evidence="2 3" key="1">
    <citation type="journal article" date="2010" name="Nature">
        <title>Comparative genomics reveals mobile pathogenicity chromosomes in Fusarium.</title>
        <authorList>
            <person name="Ma L.J."/>
            <person name="van der Does H.C."/>
            <person name="Borkovich K.A."/>
            <person name="Coleman J.J."/>
            <person name="Daboussi M.J."/>
            <person name="Di Pietro A."/>
            <person name="Dufresne M."/>
            <person name="Freitag M."/>
            <person name="Grabherr M."/>
            <person name="Henrissat B."/>
            <person name="Houterman P.M."/>
            <person name="Kang S."/>
            <person name="Shim W.B."/>
            <person name="Woloshuk C."/>
            <person name="Xie X."/>
            <person name="Xu J.R."/>
            <person name="Antoniw J."/>
            <person name="Baker S.E."/>
            <person name="Bluhm B.H."/>
            <person name="Breakspear A."/>
            <person name="Brown D.W."/>
            <person name="Butchko R.A."/>
            <person name="Chapman S."/>
            <person name="Coulson R."/>
            <person name="Coutinho P.M."/>
            <person name="Danchin E.G."/>
            <person name="Diener A."/>
            <person name="Gale L.R."/>
            <person name="Gardiner D.M."/>
            <person name="Goff S."/>
            <person name="Hammond-Kosack K.E."/>
            <person name="Hilburn K."/>
            <person name="Hua-Van A."/>
            <person name="Jonkers W."/>
            <person name="Kazan K."/>
            <person name="Kodira C.D."/>
            <person name="Koehrsen M."/>
            <person name="Kumar L."/>
            <person name="Lee Y.H."/>
            <person name="Li L."/>
            <person name="Manners J.M."/>
            <person name="Miranda-Saavedra D."/>
            <person name="Mukherjee M."/>
            <person name="Park G."/>
            <person name="Park J."/>
            <person name="Park S.Y."/>
            <person name="Proctor R.H."/>
            <person name="Regev A."/>
            <person name="Ruiz-Roldan M.C."/>
            <person name="Sain D."/>
            <person name="Sakthikumar S."/>
            <person name="Sykes S."/>
            <person name="Schwartz D.C."/>
            <person name="Turgeon B.G."/>
            <person name="Wapinski I."/>
            <person name="Yoder O."/>
            <person name="Young S."/>
            <person name="Zeng Q."/>
            <person name="Zhou S."/>
            <person name="Galagan J."/>
            <person name="Cuomo C.A."/>
            <person name="Kistler H.C."/>
            <person name="Rep M."/>
        </authorList>
    </citation>
    <scope>NUCLEOTIDE SEQUENCE [LARGE SCALE GENOMIC DNA]</scope>
    <source>
        <strain evidence="3">M3125 / FGSC 7600</strain>
    </source>
</reference>
<dbReference type="KEGG" id="fvr:FVEG_15888"/>